<evidence type="ECO:0000313" key="6">
    <source>
        <dbReference type="Proteomes" id="UP000326780"/>
    </source>
</evidence>
<feature type="domain" description="HTH cro/C1-type" evidence="4">
    <location>
        <begin position="39"/>
        <end position="93"/>
    </location>
</feature>
<dbReference type="Pfam" id="PF01381">
    <property type="entry name" value="HTH_3"/>
    <property type="match status" value="1"/>
</dbReference>
<dbReference type="Proteomes" id="UP000326780">
    <property type="component" value="Chromosome"/>
</dbReference>
<dbReference type="SUPFAM" id="SSF51306">
    <property type="entry name" value="LexA/Signal peptidase"/>
    <property type="match status" value="1"/>
</dbReference>
<dbReference type="Pfam" id="PF00717">
    <property type="entry name" value="Peptidase_S24"/>
    <property type="match status" value="1"/>
</dbReference>
<dbReference type="PANTHER" id="PTHR40661">
    <property type="match status" value="1"/>
</dbReference>
<evidence type="ECO:0000256" key="3">
    <source>
        <dbReference type="ARBA" id="ARBA00023163"/>
    </source>
</evidence>
<dbReference type="CDD" id="cd06529">
    <property type="entry name" value="S24_LexA-like"/>
    <property type="match status" value="1"/>
</dbReference>
<protein>
    <submittedName>
        <fullName evidence="5">Helix-turn-helix domain-containing protein</fullName>
    </submittedName>
</protein>
<proteinExistence type="predicted"/>
<keyword evidence="1" id="KW-0805">Transcription regulation</keyword>
<dbReference type="PANTHER" id="PTHR40661:SF3">
    <property type="entry name" value="FELS-1 PROPHAGE TRANSCRIPTIONAL REGULATOR"/>
    <property type="match status" value="1"/>
</dbReference>
<dbReference type="EMBL" id="CP045644">
    <property type="protein sequence ID" value="QFZ82849.1"/>
    <property type="molecule type" value="Genomic_DNA"/>
</dbReference>
<dbReference type="Gene3D" id="1.10.260.40">
    <property type="entry name" value="lambda repressor-like DNA-binding domains"/>
    <property type="match status" value="1"/>
</dbReference>
<reference evidence="5 6" key="1">
    <citation type="submission" date="2019-10" db="EMBL/GenBank/DDBJ databases">
        <title>Complete genome sequence of Variovorax paradoxus 5C-2.</title>
        <authorList>
            <person name="Gogoleva N.E."/>
            <person name="Balkin A.S."/>
        </authorList>
    </citation>
    <scope>NUCLEOTIDE SEQUENCE [LARGE SCALE GENOMIC DNA]</scope>
    <source>
        <strain evidence="5 6">5C-2</strain>
    </source>
</reference>
<accession>A0A5Q0M0C7</accession>
<evidence type="ECO:0000256" key="1">
    <source>
        <dbReference type="ARBA" id="ARBA00023015"/>
    </source>
</evidence>
<dbReference type="SMART" id="SM00530">
    <property type="entry name" value="HTH_XRE"/>
    <property type="match status" value="1"/>
</dbReference>
<gene>
    <name evidence="5" type="ORF">GFK26_08800</name>
</gene>
<dbReference type="InterPro" id="IPR036286">
    <property type="entry name" value="LexA/Signal_pep-like_sf"/>
</dbReference>
<dbReference type="InterPro" id="IPR039418">
    <property type="entry name" value="LexA-like"/>
</dbReference>
<dbReference type="Gene3D" id="2.10.109.10">
    <property type="entry name" value="Umud Fragment, subunit A"/>
    <property type="match status" value="1"/>
</dbReference>
<sequence>MCAFAQSRVIVTSPTPTPLDDTQVTARVNELALAQGARLRDLRKRKGLTIDDLAQRSGLHFNTVGRIERGVSDASLAQLYVMALALGVDPAELNPFQSAQPASPLSSGLDDETFVLVELLDVRVSAGGGSYNGSQEDMGRFAFNRAWMARKGVKPAYARIVHARGDSMADKINNGDILLVDTATKSLDQDGVYVIQLDGHDYVKVLQRDFSTGGLQIISYNPAYKPQVLSAEQAADLHISGRVVWHGGEI</sequence>
<dbReference type="AlphaFoldDB" id="A0A5Q0M0C7"/>
<organism evidence="5 6">
    <name type="scientific">Variovorax paradoxus</name>
    <dbReference type="NCBI Taxonomy" id="34073"/>
    <lineage>
        <taxon>Bacteria</taxon>
        <taxon>Pseudomonadati</taxon>
        <taxon>Pseudomonadota</taxon>
        <taxon>Betaproteobacteria</taxon>
        <taxon>Burkholderiales</taxon>
        <taxon>Comamonadaceae</taxon>
        <taxon>Variovorax</taxon>
    </lineage>
</organism>
<dbReference type="CDD" id="cd00093">
    <property type="entry name" value="HTH_XRE"/>
    <property type="match status" value="1"/>
</dbReference>
<dbReference type="PROSITE" id="PS50943">
    <property type="entry name" value="HTH_CROC1"/>
    <property type="match status" value="1"/>
</dbReference>
<dbReference type="SUPFAM" id="SSF47413">
    <property type="entry name" value="lambda repressor-like DNA-binding domains"/>
    <property type="match status" value="1"/>
</dbReference>
<keyword evidence="3" id="KW-0804">Transcription</keyword>
<dbReference type="InterPro" id="IPR015927">
    <property type="entry name" value="Peptidase_S24_S26A/B/C"/>
</dbReference>
<evidence type="ECO:0000256" key="2">
    <source>
        <dbReference type="ARBA" id="ARBA00023125"/>
    </source>
</evidence>
<keyword evidence="2" id="KW-0238">DNA-binding</keyword>
<evidence type="ECO:0000313" key="5">
    <source>
        <dbReference type="EMBL" id="QFZ82849.1"/>
    </source>
</evidence>
<name>A0A5Q0M0C7_VARPD</name>
<dbReference type="InterPro" id="IPR010982">
    <property type="entry name" value="Lambda_DNA-bd_dom_sf"/>
</dbReference>
<dbReference type="InterPro" id="IPR001387">
    <property type="entry name" value="Cro/C1-type_HTH"/>
</dbReference>
<evidence type="ECO:0000259" key="4">
    <source>
        <dbReference type="PROSITE" id="PS50943"/>
    </source>
</evidence>
<dbReference type="GO" id="GO:0003677">
    <property type="term" value="F:DNA binding"/>
    <property type="evidence" value="ECO:0007669"/>
    <property type="project" value="UniProtKB-KW"/>
</dbReference>